<evidence type="ECO:0000256" key="12">
    <source>
        <dbReference type="ARBA" id="ARBA00031636"/>
    </source>
</evidence>
<keyword evidence="11 13" id="KW-0472">Membrane</keyword>
<keyword evidence="7" id="KW-1003">Cell membrane</keyword>
<evidence type="ECO:0000256" key="7">
    <source>
        <dbReference type="ARBA" id="ARBA00022475"/>
    </source>
</evidence>
<evidence type="ECO:0000256" key="10">
    <source>
        <dbReference type="ARBA" id="ARBA00023065"/>
    </source>
</evidence>
<keyword evidence="8 13" id="KW-0812">Transmembrane</keyword>
<feature type="transmembrane region" description="Helical" evidence="13">
    <location>
        <begin position="348"/>
        <end position="368"/>
    </location>
</feature>
<feature type="transmembrane region" description="Helical" evidence="13">
    <location>
        <begin position="225"/>
        <end position="245"/>
    </location>
</feature>
<dbReference type="GO" id="GO:0005886">
    <property type="term" value="C:plasma membrane"/>
    <property type="evidence" value="ECO:0007669"/>
    <property type="project" value="UniProtKB-SubCell"/>
</dbReference>
<comment type="subcellular location">
    <subcellularLocation>
        <location evidence="2">Cell membrane</location>
        <topology evidence="2">Multi-pass membrane protein</topology>
    </subcellularLocation>
</comment>
<evidence type="ECO:0000256" key="13">
    <source>
        <dbReference type="SAM" id="Phobius"/>
    </source>
</evidence>
<evidence type="ECO:0000256" key="3">
    <source>
        <dbReference type="ARBA" id="ARBA00010199"/>
    </source>
</evidence>
<dbReference type="AlphaFoldDB" id="A0A9D2RKC5"/>
<comment type="similarity">
    <text evidence="3">Belongs to the multi antimicrobial extrusion (MATE) (TC 2.A.66.1) family.</text>
</comment>
<dbReference type="PIRSF" id="PIRSF006603">
    <property type="entry name" value="DinF"/>
    <property type="match status" value="1"/>
</dbReference>
<dbReference type="NCBIfam" id="TIGR00797">
    <property type="entry name" value="matE"/>
    <property type="match status" value="1"/>
</dbReference>
<feature type="transmembrane region" description="Helical" evidence="13">
    <location>
        <begin position="14"/>
        <end position="34"/>
    </location>
</feature>
<evidence type="ECO:0000256" key="9">
    <source>
        <dbReference type="ARBA" id="ARBA00022989"/>
    </source>
</evidence>
<comment type="caution">
    <text evidence="14">The sequence shown here is derived from an EMBL/GenBank/DDBJ whole genome shotgun (WGS) entry which is preliminary data.</text>
</comment>
<accession>A0A9D2RKC5</accession>
<dbReference type="GO" id="GO:0042910">
    <property type="term" value="F:xenobiotic transmembrane transporter activity"/>
    <property type="evidence" value="ECO:0007669"/>
    <property type="project" value="InterPro"/>
</dbReference>
<feature type="transmembrane region" description="Helical" evidence="13">
    <location>
        <begin position="192"/>
        <end position="213"/>
    </location>
</feature>
<protein>
    <recommendedName>
        <fullName evidence="4">Probable multidrug resistance protein NorM</fullName>
    </recommendedName>
    <alternativeName>
        <fullName evidence="12">Multidrug-efflux transporter</fullName>
    </alternativeName>
</protein>
<organism evidence="14 15">
    <name type="scientific">Candidatus Enterocloster faecavium</name>
    <dbReference type="NCBI Taxonomy" id="2838560"/>
    <lineage>
        <taxon>Bacteria</taxon>
        <taxon>Bacillati</taxon>
        <taxon>Bacillota</taxon>
        <taxon>Clostridia</taxon>
        <taxon>Lachnospirales</taxon>
        <taxon>Lachnospiraceae</taxon>
        <taxon>Enterocloster</taxon>
    </lineage>
</organism>
<proteinExistence type="inferred from homology"/>
<evidence type="ECO:0000256" key="2">
    <source>
        <dbReference type="ARBA" id="ARBA00004651"/>
    </source>
</evidence>
<feature type="transmembrane region" description="Helical" evidence="13">
    <location>
        <begin position="165"/>
        <end position="186"/>
    </location>
</feature>
<feature type="transmembrane region" description="Helical" evidence="13">
    <location>
        <begin position="54"/>
        <end position="80"/>
    </location>
</feature>
<feature type="transmembrane region" description="Helical" evidence="13">
    <location>
        <begin position="319"/>
        <end position="342"/>
    </location>
</feature>
<feature type="transmembrane region" description="Helical" evidence="13">
    <location>
        <begin position="413"/>
        <end position="433"/>
    </location>
</feature>
<evidence type="ECO:0000256" key="11">
    <source>
        <dbReference type="ARBA" id="ARBA00023136"/>
    </source>
</evidence>
<sequence>MITDLTVSHPRHTLWRFALPMFVSVMFQQFYNLADSMIAGRFAGEDALAAVGASYPITVIFMAFAVGSNLGASVVVSRLFGAKDYRQMKSAVSTAFLSSGALSLVLSVLGWRFCESLMALIHTPENIFADGALYLRIYIYGLVFLFLYNVCTGIFTALGDSKTPLYFLIGSSVGNIILDYLFVAWFHMGVAGVAWATFLAQGVSAFLALGALIRRLGTIPSSGRSPLFVPALLTQIAAIAVPSILQQSTLSVGNLFVQEIVNRYGSATVAGYSAAVKMNTFAINCFMAFGSCLSSYTAQNLGAKKPERLSLGFREGVRLCMIASVPFFVAYFFFGRAIMGLFLTSDSLQAIGCGVEFLKILGPMYFMISVKLMTDGIIRGSGAMAYFVAATIPDLVLRILFANLLSRHFGSTGIWMAWPFGWVAATGLTILFYRRIVTGKFKIPNLQ</sequence>
<feature type="transmembrane region" description="Helical" evidence="13">
    <location>
        <begin position="133"/>
        <end position="158"/>
    </location>
</feature>
<dbReference type="PANTHER" id="PTHR43298">
    <property type="entry name" value="MULTIDRUG RESISTANCE PROTEIN NORM-RELATED"/>
    <property type="match status" value="1"/>
</dbReference>
<keyword evidence="10" id="KW-0406">Ion transport</keyword>
<evidence type="ECO:0000256" key="6">
    <source>
        <dbReference type="ARBA" id="ARBA00022449"/>
    </source>
</evidence>
<dbReference type="InterPro" id="IPR002528">
    <property type="entry name" value="MATE_fam"/>
</dbReference>
<reference evidence="14" key="2">
    <citation type="submission" date="2021-04" db="EMBL/GenBank/DDBJ databases">
        <authorList>
            <person name="Gilroy R."/>
        </authorList>
    </citation>
    <scope>NUCLEOTIDE SEQUENCE</scope>
    <source>
        <strain evidence="14">CHK188-4685</strain>
    </source>
</reference>
<dbReference type="Pfam" id="PF01554">
    <property type="entry name" value="MatE"/>
    <property type="match status" value="2"/>
</dbReference>
<evidence type="ECO:0000256" key="4">
    <source>
        <dbReference type="ARBA" id="ARBA00020268"/>
    </source>
</evidence>
<comment type="function">
    <text evidence="1">Multidrug efflux pump.</text>
</comment>
<evidence type="ECO:0000256" key="8">
    <source>
        <dbReference type="ARBA" id="ARBA00022692"/>
    </source>
</evidence>
<feature type="transmembrane region" description="Helical" evidence="13">
    <location>
        <begin position="92"/>
        <end position="113"/>
    </location>
</feature>
<keyword evidence="5" id="KW-0813">Transport</keyword>
<evidence type="ECO:0000256" key="5">
    <source>
        <dbReference type="ARBA" id="ARBA00022448"/>
    </source>
</evidence>
<evidence type="ECO:0000256" key="1">
    <source>
        <dbReference type="ARBA" id="ARBA00003408"/>
    </source>
</evidence>
<name>A0A9D2RKC5_9FIRM</name>
<gene>
    <name evidence="14" type="ORF">H9716_01625</name>
</gene>
<evidence type="ECO:0000313" key="14">
    <source>
        <dbReference type="EMBL" id="HJB06546.1"/>
    </source>
</evidence>
<evidence type="ECO:0000313" key="15">
    <source>
        <dbReference type="Proteomes" id="UP000886804"/>
    </source>
</evidence>
<dbReference type="Proteomes" id="UP000886804">
    <property type="component" value="Unassembled WGS sequence"/>
</dbReference>
<dbReference type="EMBL" id="DWYS01000020">
    <property type="protein sequence ID" value="HJB06546.1"/>
    <property type="molecule type" value="Genomic_DNA"/>
</dbReference>
<dbReference type="PANTHER" id="PTHR43298:SF2">
    <property type="entry name" value="FMN_FAD EXPORTER YEEO-RELATED"/>
    <property type="match status" value="1"/>
</dbReference>
<dbReference type="InterPro" id="IPR048279">
    <property type="entry name" value="MdtK-like"/>
</dbReference>
<feature type="transmembrane region" description="Helical" evidence="13">
    <location>
        <begin position="281"/>
        <end position="298"/>
    </location>
</feature>
<feature type="transmembrane region" description="Helical" evidence="13">
    <location>
        <begin position="380"/>
        <end position="401"/>
    </location>
</feature>
<keyword evidence="6" id="KW-0050">Antiport</keyword>
<keyword evidence="9 13" id="KW-1133">Transmembrane helix</keyword>
<dbReference type="InterPro" id="IPR050222">
    <property type="entry name" value="MATE_MdtK"/>
</dbReference>
<reference evidence="14" key="1">
    <citation type="journal article" date="2021" name="PeerJ">
        <title>Extensive microbial diversity within the chicken gut microbiome revealed by metagenomics and culture.</title>
        <authorList>
            <person name="Gilroy R."/>
            <person name="Ravi A."/>
            <person name="Getino M."/>
            <person name="Pursley I."/>
            <person name="Horton D.L."/>
            <person name="Alikhan N.F."/>
            <person name="Baker D."/>
            <person name="Gharbi K."/>
            <person name="Hall N."/>
            <person name="Watson M."/>
            <person name="Adriaenssens E.M."/>
            <person name="Foster-Nyarko E."/>
            <person name="Jarju S."/>
            <person name="Secka A."/>
            <person name="Antonio M."/>
            <person name="Oren A."/>
            <person name="Chaudhuri R.R."/>
            <person name="La Ragione R."/>
            <person name="Hildebrand F."/>
            <person name="Pallen M.J."/>
        </authorList>
    </citation>
    <scope>NUCLEOTIDE SEQUENCE</scope>
    <source>
        <strain evidence="14">CHK188-4685</strain>
    </source>
</reference>
<dbReference type="GO" id="GO:0015297">
    <property type="term" value="F:antiporter activity"/>
    <property type="evidence" value="ECO:0007669"/>
    <property type="project" value="UniProtKB-KW"/>
</dbReference>
<dbReference type="CDD" id="cd13138">
    <property type="entry name" value="MATE_yoeA_like"/>
    <property type="match status" value="1"/>
</dbReference>
<dbReference type="GO" id="GO:0006811">
    <property type="term" value="P:monoatomic ion transport"/>
    <property type="evidence" value="ECO:0007669"/>
    <property type="project" value="UniProtKB-KW"/>
</dbReference>